<dbReference type="OrthoDB" id="5624957at2"/>
<accession>A0A5C8ZCG0</accession>
<dbReference type="PANTHER" id="PTHR47763:SF1">
    <property type="entry name" value="DUF659 DOMAIN-CONTAINING PROTEIN"/>
    <property type="match status" value="1"/>
</dbReference>
<dbReference type="EMBL" id="VKAD01000001">
    <property type="protein sequence ID" value="TXR54861.1"/>
    <property type="molecule type" value="Genomic_DNA"/>
</dbReference>
<dbReference type="InterPro" id="IPR056861">
    <property type="entry name" value="HMCN1-like_VWA"/>
</dbReference>
<protein>
    <submittedName>
        <fullName evidence="7">VWA domain-containing protein</fullName>
    </submittedName>
</protein>
<evidence type="ECO:0000256" key="4">
    <source>
        <dbReference type="PROSITE-ProRule" id="PRU00339"/>
    </source>
</evidence>
<dbReference type="AlphaFoldDB" id="A0A5C8ZCG0"/>
<dbReference type="CDD" id="cd00198">
    <property type="entry name" value="vWFA"/>
    <property type="match status" value="1"/>
</dbReference>
<proteinExistence type="predicted"/>
<evidence type="ECO:0000313" key="7">
    <source>
        <dbReference type="EMBL" id="TXR54861.1"/>
    </source>
</evidence>
<organism evidence="7 8">
    <name type="scientific">Reinekea thalattae</name>
    <dbReference type="NCBI Taxonomy" id="2593301"/>
    <lineage>
        <taxon>Bacteria</taxon>
        <taxon>Pseudomonadati</taxon>
        <taxon>Pseudomonadota</taxon>
        <taxon>Gammaproteobacteria</taxon>
        <taxon>Oceanospirillales</taxon>
        <taxon>Saccharospirillaceae</taxon>
        <taxon>Reinekea</taxon>
    </lineage>
</organism>
<feature type="domain" description="VWFA" evidence="6">
    <location>
        <begin position="90"/>
        <end position="226"/>
    </location>
</feature>
<name>A0A5C8ZCG0_9GAMM</name>
<feature type="chain" id="PRO_5022842455" evidence="5">
    <location>
        <begin position="24"/>
        <end position="576"/>
    </location>
</feature>
<dbReference type="Proteomes" id="UP000321764">
    <property type="component" value="Unassembled WGS sequence"/>
</dbReference>
<dbReference type="RefSeq" id="WP_147714260.1">
    <property type="nucleotide sequence ID" value="NZ_VKAD01000001.1"/>
</dbReference>
<dbReference type="InterPro" id="IPR011990">
    <property type="entry name" value="TPR-like_helical_dom_sf"/>
</dbReference>
<evidence type="ECO:0000256" key="5">
    <source>
        <dbReference type="SAM" id="SignalP"/>
    </source>
</evidence>
<keyword evidence="3 5" id="KW-0732">Signal</keyword>
<evidence type="ECO:0000259" key="6">
    <source>
        <dbReference type="PROSITE" id="PS50234"/>
    </source>
</evidence>
<dbReference type="Gene3D" id="3.40.50.410">
    <property type="entry name" value="von Willebrand factor, type A domain"/>
    <property type="match status" value="1"/>
</dbReference>
<feature type="signal peptide" evidence="5">
    <location>
        <begin position="1"/>
        <end position="23"/>
    </location>
</feature>
<comment type="subcellular location">
    <subcellularLocation>
        <location evidence="1">Secreted</location>
    </subcellularLocation>
</comment>
<dbReference type="PANTHER" id="PTHR47763">
    <property type="entry name" value="ALPHA-PROTEIN KINASE VWKA"/>
    <property type="match status" value="1"/>
</dbReference>
<feature type="repeat" description="TPR" evidence="4">
    <location>
        <begin position="488"/>
        <end position="521"/>
    </location>
</feature>
<dbReference type="SUPFAM" id="SSF49785">
    <property type="entry name" value="Galactose-binding domain-like"/>
    <property type="match status" value="1"/>
</dbReference>
<dbReference type="Pfam" id="PF25302">
    <property type="entry name" value="NADase_transloc"/>
    <property type="match status" value="1"/>
</dbReference>
<dbReference type="PROSITE" id="PS50234">
    <property type="entry name" value="VWFA"/>
    <property type="match status" value="1"/>
</dbReference>
<evidence type="ECO:0000313" key="8">
    <source>
        <dbReference type="Proteomes" id="UP000321764"/>
    </source>
</evidence>
<dbReference type="InterPro" id="IPR019734">
    <property type="entry name" value="TPR_rpt"/>
</dbReference>
<gene>
    <name evidence="7" type="ORF">FME95_10090</name>
</gene>
<evidence type="ECO:0000256" key="3">
    <source>
        <dbReference type="ARBA" id="ARBA00022729"/>
    </source>
</evidence>
<dbReference type="InterPro" id="IPR002035">
    <property type="entry name" value="VWF_A"/>
</dbReference>
<dbReference type="SMART" id="SM00327">
    <property type="entry name" value="VWA"/>
    <property type="match status" value="1"/>
</dbReference>
<keyword evidence="2" id="KW-0964">Secreted</keyword>
<dbReference type="Gene3D" id="1.25.40.10">
    <property type="entry name" value="Tetratricopeptide repeat domain"/>
    <property type="match status" value="1"/>
</dbReference>
<evidence type="ECO:0000256" key="2">
    <source>
        <dbReference type="ARBA" id="ARBA00022525"/>
    </source>
</evidence>
<dbReference type="Pfam" id="PF25106">
    <property type="entry name" value="VWA_4"/>
    <property type="match status" value="1"/>
</dbReference>
<dbReference type="InterPro" id="IPR008979">
    <property type="entry name" value="Galactose-bd-like_sf"/>
</dbReference>
<dbReference type="PROSITE" id="PS50005">
    <property type="entry name" value="TPR"/>
    <property type="match status" value="2"/>
</dbReference>
<dbReference type="InterPro" id="IPR036465">
    <property type="entry name" value="vWFA_dom_sf"/>
</dbReference>
<dbReference type="GO" id="GO:0004674">
    <property type="term" value="F:protein serine/threonine kinase activity"/>
    <property type="evidence" value="ECO:0007669"/>
    <property type="project" value="TreeGrafter"/>
</dbReference>
<sequence length="576" mass="63435">MMKHQLSLTSLLLTATMASTAFAKPAEVYIQPIASHFPTIELNVNVRDAEGTPIQGLTEADFSLIEDLNGVSISSFEEIVTEGSTNNKVDVVFVFDDTGSMADEIEALKNKTIEFANIIQSSGFDFNLGLISYKDEIYKPYRVTDNAATFKSWVSDLVAAGGDDEPENALDAIYNAANQSFREDAEKIFILITDATFQASNSHTPLTMHDVIAELKEHDIRFHAVGPNIDQYKVMTAELNGTYYDKDSGQFNRIITQIAGGSSNNYRLTFASERPDNDFTWRAIELLISGYEVKNNVTQYQAPSWVTASSRKDALAGSNSQYSPHFVVDGIASTAWVEGVSGSGEGEWLALNFAEPELVSRFEINAGDGVTLPSTVGIKVNGESARRFKVDTDGKKISGSFETDLEVSEFKIVIESSSGSETGFGDIVLLGGKPEKVIAPIAAAREERLSVSIALDLNKKGEALYHEKKYDDAIYYYKEAIAKRPSFAQAYSNLGLAYQRVNDYPNAIWANRKAIALARGNTKNVVSASSYYNIARIFEAQNKHEEALQNFYWAKSFRSHSAYDNGIARMKAELGL</sequence>
<feature type="repeat" description="TPR" evidence="4">
    <location>
        <begin position="454"/>
        <end position="487"/>
    </location>
</feature>
<reference evidence="7 8" key="1">
    <citation type="submission" date="2019-07" db="EMBL/GenBank/DDBJ databases">
        <title>Reinekea sp. strain SSH23 genome sequencing and assembly.</title>
        <authorList>
            <person name="Kim I."/>
        </authorList>
    </citation>
    <scope>NUCLEOTIDE SEQUENCE [LARGE SCALE GENOMIC DNA]</scope>
    <source>
        <strain evidence="7 8">SSH23</strain>
    </source>
</reference>
<comment type="caution">
    <text evidence="7">The sequence shown here is derived from an EMBL/GenBank/DDBJ whole genome shotgun (WGS) entry which is preliminary data.</text>
</comment>
<evidence type="ECO:0000256" key="1">
    <source>
        <dbReference type="ARBA" id="ARBA00004613"/>
    </source>
</evidence>
<dbReference type="SMART" id="SM00028">
    <property type="entry name" value="TPR"/>
    <property type="match status" value="3"/>
</dbReference>
<dbReference type="SUPFAM" id="SSF53300">
    <property type="entry name" value="vWA-like"/>
    <property type="match status" value="1"/>
</dbReference>
<dbReference type="GO" id="GO:0005737">
    <property type="term" value="C:cytoplasm"/>
    <property type="evidence" value="ECO:0007669"/>
    <property type="project" value="TreeGrafter"/>
</dbReference>
<dbReference type="InterPro" id="IPR052969">
    <property type="entry name" value="Thr-specific_kinase-like"/>
</dbReference>
<dbReference type="InterPro" id="IPR057561">
    <property type="entry name" value="NADase_transloc"/>
</dbReference>
<keyword evidence="8" id="KW-1185">Reference proteome</keyword>
<dbReference type="Gene3D" id="2.60.120.260">
    <property type="entry name" value="Galactose-binding domain-like"/>
    <property type="match status" value="1"/>
</dbReference>
<dbReference type="Pfam" id="PF13424">
    <property type="entry name" value="TPR_12"/>
    <property type="match status" value="1"/>
</dbReference>
<dbReference type="SUPFAM" id="SSF48452">
    <property type="entry name" value="TPR-like"/>
    <property type="match status" value="1"/>
</dbReference>
<dbReference type="NCBIfam" id="NF047619">
    <property type="entry name" value="NADase_discoid"/>
    <property type="match status" value="1"/>
</dbReference>
<keyword evidence="4" id="KW-0802">TPR repeat</keyword>